<dbReference type="GO" id="GO:0005829">
    <property type="term" value="C:cytosol"/>
    <property type="evidence" value="ECO:0007669"/>
    <property type="project" value="TreeGrafter"/>
</dbReference>
<evidence type="ECO:0000256" key="2">
    <source>
        <dbReference type="ARBA" id="ARBA00022490"/>
    </source>
</evidence>
<dbReference type="InterPro" id="IPR049083">
    <property type="entry name" value="TACO1_YebC_N"/>
</dbReference>
<evidence type="ECO:0000256" key="1">
    <source>
        <dbReference type="ARBA" id="ARBA00008724"/>
    </source>
</evidence>
<keyword evidence="3 6" id="KW-0805">Transcription regulation</keyword>
<evidence type="ECO:0000259" key="9">
    <source>
        <dbReference type="Pfam" id="PF20772"/>
    </source>
</evidence>
<dbReference type="NCBIfam" id="NF001030">
    <property type="entry name" value="PRK00110.1"/>
    <property type="match status" value="1"/>
</dbReference>
<dbReference type="NCBIfam" id="TIGR01033">
    <property type="entry name" value="YebC/PmpR family DNA-binding transcriptional regulator"/>
    <property type="match status" value="1"/>
</dbReference>
<feature type="domain" description="TACO1/YebC-like N-terminal" evidence="9">
    <location>
        <begin position="5"/>
        <end position="77"/>
    </location>
</feature>
<dbReference type="Pfam" id="PF01709">
    <property type="entry name" value="Transcrip_reg"/>
    <property type="match status" value="1"/>
</dbReference>
<evidence type="ECO:0000313" key="11">
    <source>
        <dbReference type="Proteomes" id="UP000623172"/>
    </source>
</evidence>
<dbReference type="InterPro" id="IPR048300">
    <property type="entry name" value="TACO1_YebC-like_2nd/3rd_dom"/>
</dbReference>
<keyword evidence="11" id="KW-1185">Reference proteome</keyword>
<name>A0A926D4W6_9FIRM</name>
<keyword evidence="2 6" id="KW-0963">Cytoplasm</keyword>
<dbReference type="Pfam" id="PF20772">
    <property type="entry name" value="TACO1_YebC_N"/>
    <property type="match status" value="1"/>
</dbReference>
<dbReference type="Gene3D" id="3.30.70.980">
    <property type="match status" value="2"/>
</dbReference>
<dbReference type="GO" id="GO:0003677">
    <property type="term" value="F:DNA binding"/>
    <property type="evidence" value="ECO:0007669"/>
    <property type="project" value="UniProtKB-UniRule"/>
</dbReference>
<dbReference type="InterPro" id="IPR002876">
    <property type="entry name" value="Transcrip_reg_TACO1-like"/>
</dbReference>
<evidence type="ECO:0000259" key="8">
    <source>
        <dbReference type="Pfam" id="PF01709"/>
    </source>
</evidence>
<dbReference type="FunFam" id="1.10.10.200:FF:000002">
    <property type="entry name" value="Probable transcriptional regulatory protein CLM62_37755"/>
    <property type="match status" value="1"/>
</dbReference>
<dbReference type="RefSeq" id="WP_249316142.1">
    <property type="nucleotide sequence ID" value="NZ_JACRSR010000002.1"/>
</dbReference>
<evidence type="ECO:0000256" key="7">
    <source>
        <dbReference type="SAM" id="MobiDB-lite"/>
    </source>
</evidence>
<dbReference type="SUPFAM" id="SSF75625">
    <property type="entry name" value="YebC-like"/>
    <property type="match status" value="1"/>
</dbReference>
<evidence type="ECO:0000256" key="4">
    <source>
        <dbReference type="ARBA" id="ARBA00023125"/>
    </source>
</evidence>
<reference evidence="10" key="1">
    <citation type="submission" date="2020-08" db="EMBL/GenBank/DDBJ databases">
        <title>Genome public.</title>
        <authorList>
            <person name="Liu C."/>
            <person name="Sun Q."/>
        </authorList>
    </citation>
    <scope>NUCLEOTIDE SEQUENCE</scope>
    <source>
        <strain evidence="10">NSJ-53</strain>
    </source>
</reference>
<evidence type="ECO:0000313" key="10">
    <source>
        <dbReference type="EMBL" id="MBC8531517.1"/>
    </source>
</evidence>
<evidence type="ECO:0000256" key="6">
    <source>
        <dbReference type="HAMAP-Rule" id="MF_00693"/>
    </source>
</evidence>
<sequence length="243" mass="26657">MSGHSKWANIKRKKEKTDSQKGKIFTKLGREIAVAVREGGGSDPNNNSRLKDIIAKAKAANMPNDNIQRSIKKAAGEMGNVTYEEVIYEGYAAGGVAVIVEVLTDNRNRSASDIRHLFDKFGNGMGATGCVGWMFDRKGVLVVDRKDGMDADEVLMTALDAGAEDMEEMEEAFEITTDPADFAAVREALEKAGYEFSSAELARIPQNTVEVAGDVQEKVERLIDELEDNDDVQEVYHNADFAD</sequence>
<comment type="caution">
    <text evidence="10">The sequence shown here is derived from an EMBL/GenBank/DDBJ whole genome shotgun (WGS) entry which is preliminary data.</text>
</comment>
<dbReference type="Gene3D" id="1.10.10.200">
    <property type="match status" value="1"/>
</dbReference>
<comment type="similarity">
    <text evidence="1 6">Belongs to the TACO1 family.</text>
</comment>
<dbReference type="HAMAP" id="MF_00693">
    <property type="entry name" value="Transcrip_reg_TACO1"/>
    <property type="match status" value="1"/>
</dbReference>
<comment type="subcellular location">
    <subcellularLocation>
        <location evidence="6">Cytoplasm</location>
    </subcellularLocation>
</comment>
<dbReference type="NCBIfam" id="NF009044">
    <property type="entry name" value="PRK12378.1"/>
    <property type="match status" value="1"/>
</dbReference>
<evidence type="ECO:0000256" key="5">
    <source>
        <dbReference type="ARBA" id="ARBA00023163"/>
    </source>
</evidence>
<dbReference type="EMBL" id="JACRSR010000002">
    <property type="protein sequence ID" value="MBC8531517.1"/>
    <property type="molecule type" value="Genomic_DNA"/>
</dbReference>
<dbReference type="InterPro" id="IPR029072">
    <property type="entry name" value="YebC-like"/>
</dbReference>
<gene>
    <name evidence="10" type="ORF">H8696_06605</name>
</gene>
<dbReference type="Proteomes" id="UP000623172">
    <property type="component" value="Unassembled WGS sequence"/>
</dbReference>
<dbReference type="InterPro" id="IPR026564">
    <property type="entry name" value="Transcrip_reg_TACO1-like_dom3"/>
</dbReference>
<dbReference type="GO" id="GO:0006355">
    <property type="term" value="P:regulation of DNA-templated transcription"/>
    <property type="evidence" value="ECO:0007669"/>
    <property type="project" value="UniProtKB-UniRule"/>
</dbReference>
<dbReference type="PANTHER" id="PTHR12532:SF6">
    <property type="entry name" value="TRANSCRIPTIONAL REGULATORY PROTEIN YEBC-RELATED"/>
    <property type="match status" value="1"/>
</dbReference>
<evidence type="ECO:0000256" key="3">
    <source>
        <dbReference type="ARBA" id="ARBA00023015"/>
    </source>
</evidence>
<dbReference type="FunFam" id="3.30.70.980:FF:000002">
    <property type="entry name" value="Probable transcriptional regulatory protein YebC"/>
    <property type="match status" value="1"/>
</dbReference>
<dbReference type="AlphaFoldDB" id="A0A926D4W6"/>
<keyword evidence="4 6" id="KW-0238">DNA-binding</keyword>
<organism evidence="10 11">
    <name type="scientific">Gehongia tenuis</name>
    <dbReference type="NCBI Taxonomy" id="2763655"/>
    <lineage>
        <taxon>Bacteria</taxon>
        <taxon>Bacillati</taxon>
        <taxon>Bacillota</taxon>
        <taxon>Clostridia</taxon>
        <taxon>Christensenellales</taxon>
        <taxon>Christensenellaceae</taxon>
        <taxon>Gehongia</taxon>
    </lineage>
</organism>
<feature type="domain" description="TACO1/YebC-like second and third" evidence="8">
    <location>
        <begin position="83"/>
        <end position="239"/>
    </location>
</feature>
<dbReference type="PANTHER" id="PTHR12532">
    <property type="entry name" value="TRANSLATIONAL ACTIVATOR OF CYTOCHROME C OXIDASE 1"/>
    <property type="match status" value="1"/>
</dbReference>
<protein>
    <recommendedName>
        <fullName evidence="6">Probable transcriptional regulatory protein H8696_06605</fullName>
    </recommendedName>
</protein>
<dbReference type="InterPro" id="IPR017856">
    <property type="entry name" value="Integrase-like_N"/>
</dbReference>
<keyword evidence="5 6" id="KW-0804">Transcription</keyword>
<proteinExistence type="inferred from homology"/>
<accession>A0A926D4W6</accession>
<feature type="region of interest" description="Disordered" evidence="7">
    <location>
        <begin position="1"/>
        <end position="23"/>
    </location>
</feature>